<dbReference type="Gene3D" id="3.30.70.270">
    <property type="match status" value="1"/>
</dbReference>
<proteinExistence type="predicted"/>
<name>A0A9D4VPN8_PEA</name>
<dbReference type="SUPFAM" id="SSF56672">
    <property type="entry name" value="DNA/RNA polymerases"/>
    <property type="match status" value="1"/>
</dbReference>
<evidence type="ECO:0000313" key="2">
    <source>
        <dbReference type="EMBL" id="KAI5387108.1"/>
    </source>
</evidence>
<gene>
    <name evidence="2" type="ORF">KIW84_073313</name>
</gene>
<organism evidence="2 3">
    <name type="scientific">Pisum sativum</name>
    <name type="common">Garden pea</name>
    <name type="synonym">Lathyrus oleraceus</name>
    <dbReference type="NCBI Taxonomy" id="3888"/>
    <lineage>
        <taxon>Eukaryota</taxon>
        <taxon>Viridiplantae</taxon>
        <taxon>Streptophyta</taxon>
        <taxon>Embryophyta</taxon>
        <taxon>Tracheophyta</taxon>
        <taxon>Spermatophyta</taxon>
        <taxon>Magnoliopsida</taxon>
        <taxon>eudicotyledons</taxon>
        <taxon>Gunneridae</taxon>
        <taxon>Pentapetalae</taxon>
        <taxon>rosids</taxon>
        <taxon>fabids</taxon>
        <taxon>Fabales</taxon>
        <taxon>Fabaceae</taxon>
        <taxon>Papilionoideae</taxon>
        <taxon>50 kb inversion clade</taxon>
        <taxon>NPAAA clade</taxon>
        <taxon>Hologalegina</taxon>
        <taxon>IRL clade</taxon>
        <taxon>Fabeae</taxon>
        <taxon>Lathyrus</taxon>
    </lineage>
</organism>
<protein>
    <recommendedName>
        <fullName evidence="1">Integrase zinc-binding domain-containing protein</fullName>
    </recommendedName>
</protein>
<dbReference type="Proteomes" id="UP001058974">
    <property type="component" value="Chromosome 7"/>
</dbReference>
<dbReference type="InterPro" id="IPR041588">
    <property type="entry name" value="Integrase_H2C2"/>
</dbReference>
<keyword evidence="3" id="KW-1185">Reference proteome</keyword>
<dbReference type="EMBL" id="JAMSHJ010000007">
    <property type="protein sequence ID" value="KAI5387108.1"/>
    <property type="molecule type" value="Genomic_DNA"/>
</dbReference>
<dbReference type="Gene3D" id="1.10.340.70">
    <property type="match status" value="1"/>
</dbReference>
<accession>A0A9D4VPN8</accession>
<dbReference type="Pfam" id="PF17921">
    <property type="entry name" value="Integrase_H2C2"/>
    <property type="match status" value="1"/>
</dbReference>
<dbReference type="InterPro" id="IPR053134">
    <property type="entry name" value="RNA-dir_DNA_polymerase"/>
</dbReference>
<evidence type="ECO:0000259" key="1">
    <source>
        <dbReference type="Pfam" id="PF17921"/>
    </source>
</evidence>
<sequence length="155" mass="17878">MNKLNIKNKYTLMRIDDLMDQLVGACVFSKIDLRSGYHQIRVKPGDIPKTIFRMRTCNNVKLDMLNLTTGVLEEVMEGRKIDLGLVDRLVSINQGQEGDFRIDQNGVITFRDRGCVPYVLELKKSILEEGHMSGLSIHPGATEIYQYLKKMFWWP</sequence>
<dbReference type="InterPro" id="IPR043502">
    <property type="entry name" value="DNA/RNA_pol_sf"/>
</dbReference>
<dbReference type="PANTHER" id="PTHR24559">
    <property type="entry name" value="TRANSPOSON TY3-I GAG-POL POLYPROTEIN"/>
    <property type="match status" value="1"/>
</dbReference>
<dbReference type="AlphaFoldDB" id="A0A9D4VPN8"/>
<dbReference type="PANTHER" id="PTHR24559:SF447">
    <property type="entry name" value="RNA-DIRECTED DNA POLYMERASE HOMOLOG"/>
    <property type="match status" value="1"/>
</dbReference>
<comment type="caution">
    <text evidence="2">The sequence shown here is derived from an EMBL/GenBank/DDBJ whole genome shotgun (WGS) entry which is preliminary data.</text>
</comment>
<reference evidence="2 3" key="1">
    <citation type="journal article" date="2022" name="Nat. Genet.">
        <title>Improved pea reference genome and pan-genome highlight genomic features and evolutionary characteristics.</title>
        <authorList>
            <person name="Yang T."/>
            <person name="Liu R."/>
            <person name="Luo Y."/>
            <person name="Hu S."/>
            <person name="Wang D."/>
            <person name="Wang C."/>
            <person name="Pandey M.K."/>
            <person name="Ge S."/>
            <person name="Xu Q."/>
            <person name="Li N."/>
            <person name="Li G."/>
            <person name="Huang Y."/>
            <person name="Saxena R.K."/>
            <person name="Ji Y."/>
            <person name="Li M."/>
            <person name="Yan X."/>
            <person name="He Y."/>
            <person name="Liu Y."/>
            <person name="Wang X."/>
            <person name="Xiang C."/>
            <person name="Varshney R.K."/>
            <person name="Ding H."/>
            <person name="Gao S."/>
            <person name="Zong X."/>
        </authorList>
    </citation>
    <scope>NUCLEOTIDE SEQUENCE [LARGE SCALE GENOMIC DNA]</scope>
    <source>
        <strain evidence="2 3">cv. Zhongwan 6</strain>
    </source>
</reference>
<evidence type="ECO:0000313" key="3">
    <source>
        <dbReference type="Proteomes" id="UP001058974"/>
    </source>
</evidence>
<dbReference type="Gramene" id="Psat07G0331300-T1">
    <property type="protein sequence ID" value="KAI5387108.1"/>
    <property type="gene ID" value="KIW84_073313"/>
</dbReference>
<feature type="domain" description="Integrase zinc-binding" evidence="1">
    <location>
        <begin position="121"/>
        <end position="155"/>
    </location>
</feature>
<dbReference type="InterPro" id="IPR043128">
    <property type="entry name" value="Rev_trsase/Diguanyl_cyclase"/>
</dbReference>